<dbReference type="AlphaFoldDB" id="A0A6J5EG46"/>
<accession>A0A6J5EG46</accession>
<dbReference type="EMBL" id="CADIKH010000027">
    <property type="protein sequence ID" value="CAB3765429.1"/>
    <property type="molecule type" value="Genomic_DNA"/>
</dbReference>
<evidence type="ECO:0000313" key="1">
    <source>
        <dbReference type="EMBL" id="CAB3765429.1"/>
    </source>
</evidence>
<evidence type="ECO:0000313" key="2">
    <source>
        <dbReference type="Proteomes" id="UP000494363"/>
    </source>
</evidence>
<gene>
    <name evidence="1" type="ORF">LMG29542_05135</name>
</gene>
<keyword evidence="2" id="KW-1185">Reference proteome</keyword>
<sequence length="80" mass="9125">MLLHVIRRFTALFSDSSEKNPAQLQATTLPTPFQIDPVWHGDHWQNLLSSPMDARHYVMEDWSVAPGLECVPVQVKAGRR</sequence>
<protein>
    <submittedName>
        <fullName evidence="1">Uncharacterized protein</fullName>
    </submittedName>
</protein>
<dbReference type="Proteomes" id="UP000494363">
    <property type="component" value="Unassembled WGS sequence"/>
</dbReference>
<name>A0A6J5EG46_9BURK</name>
<dbReference type="RefSeq" id="WP_175229231.1">
    <property type="nucleotide sequence ID" value="NZ_CADIKH010000027.1"/>
</dbReference>
<reference evidence="1 2" key="1">
    <citation type="submission" date="2020-04" db="EMBL/GenBank/DDBJ databases">
        <authorList>
            <person name="De Canck E."/>
        </authorList>
    </citation>
    <scope>NUCLEOTIDE SEQUENCE [LARGE SCALE GENOMIC DNA]</scope>
    <source>
        <strain evidence="1 2">LMG 29542</strain>
    </source>
</reference>
<proteinExistence type="predicted"/>
<organism evidence="1 2">
    <name type="scientific">Paraburkholderia humisilvae</name>
    <dbReference type="NCBI Taxonomy" id="627669"/>
    <lineage>
        <taxon>Bacteria</taxon>
        <taxon>Pseudomonadati</taxon>
        <taxon>Pseudomonadota</taxon>
        <taxon>Betaproteobacteria</taxon>
        <taxon>Burkholderiales</taxon>
        <taxon>Burkholderiaceae</taxon>
        <taxon>Paraburkholderia</taxon>
    </lineage>
</organism>